<organism evidence="4 5">
    <name type="scientific">Limosilactobacillus alvi</name>
    <dbReference type="NCBI Taxonomy" id="990412"/>
    <lineage>
        <taxon>Bacteria</taxon>
        <taxon>Bacillati</taxon>
        <taxon>Bacillota</taxon>
        <taxon>Bacilli</taxon>
        <taxon>Lactobacillales</taxon>
        <taxon>Lactobacillaceae</taxon>
        <taxon>Limosilactobacillus</taxon>
    </lineage>
</organism>
<comment type="caution">
    <text evidence="4">The sequence shown here is derived from an EMBL/GenBank/DDBJ whole genome shotgun (WGS) entry which is preliminary data.</text>
</comment>
<evidence type="ECO:0000313" key="5">
    <source>
        <dbReference type="Proteomes" id="UP000776629"/>
    </source>
</evidence>
<keyword evidence="2 3" id="KW-1133">Transmembrane helix</keyword>
<evidence type="ECO:0000256" key="1">
    <source>
        <dbReference type="ARBA" id="ARBA00022692"/>
    </source>
</evidence>
<evidence type="ECO:0000256" key="3">
    <source>
        <dbReference type="SAM" id="Phobius"/>
    </source>
</evidence>
<feature type="transmembrane region" description="Helical" evidence="3">
    <location>
        <begin position="135"/>
        <end position="155"/>
    </location>
</feature>
<dbReference type="PANTHER" id="PTHR37815:SF3">
    <property type="entry name" value="UPF0397 PROTEIN SPR0429"/>
    <property type="match status" value="1"/>
</dbReference>
<keyword evidence="3" id="KW-0472">Membrane</keyword>
<dbReference type="Gene3D" id="1.10.1760.20">
    <property type="match status" value="1"/>
</dbReference>
<proteinExistence type="predicted"/>
<accession>A0ABS2EPQ4</accession>
<reference evidence="4 5" key="1">
    <citation type="journal article" date="2021" name="Sci. Rep.">
        <title>The distribution of antibiotic resistance genes in chicken gut microbiota commensals.</title>
        <authorList>
            <person name="Juricova H."/>
            <person name="Matiasovicova J."/>
            <person name="Kubasova T."/>
            <person name="Cejkova D."/>
            <person name="Rychlik I."/>
        </authorList>
    </citation>
    <scope>NUCLEOTIDE SEQUENCE [LARGE SCALE GENOMIC DNA]</scope>
    <source>
        <strain evidence="4 5">An810</strain>
    </source>
</reference>
<feature type="transmembrane region" description="Helical" evidence="3">
    <location>
        <begin position="42"/>
        <end position="67"/>
    </location>
</feature>
<protein>
    <submittedName>
        <fullName evidence="4">ECF transporter S component</fullName>
    </submittedName>
</protein>
<gene>
    <name evidence="4" type="ORF">H5993_06465</name>
</gene>
<dbReference type="RefSeq" id="WP_204776701.1">
    <property type="nucleotide sequence ID" value="NZ_JACJJQ010000028.1"/>
</dbReference>
<dbReference type="InterPro" id="IPR009825">
    <property type="entry name" value="ECF_substrate-spec-like"/>
</dbReference>
<dbReference type="PANTHER" id="PTHR37815">
    <property type="entry name" value="UPF0397 PROTEIN BC_2624-RELATED"/>
    <property type="match status" value="1"/>
</dbReference>
<feature type="transmembrane region" description="Helical" evidence="3">
    <location>
        <begin position="6"/>
        <end position="30"/>
    </location>
</feature>
<keyword evidence="1 3" id="KW-0812">Transmembrane</keyword>
<feature type="transmembrane region" description="Helical" evidence="3">
    <location>
        <begin position="106"/>
        <end position="123"/>
    </location>
</feature>
<evidence type="ECO:0000256" key="2">
    <source>
        <dbReference type="ARBA" id="ARBA00022989"/>
    </source>
</evidence>
<dbReference type="Proteomes" id="UP000776629">
    <property type="component" value="Unassembled WGS sequence"/>
</dbReference>
<sequence length="162" mass="17579">MKSKSLYRWVFAAILLAITIVFGRFFLLPIPWTHGNINLSDASIFVASALLGPLPSGLIGGLGTAFLDLISGYTQYAPFSFVAHGLEGLLAGWLYQRFGKHRLGQWVSLAVGAFVMVVGYLFADSLLYNWTAGVLGIGTNFLQGLVGVAVAQLIIPRLKDRF</sequence>
<keyword evidence="5" id="KW-1185">Reference proteome</keyword>
<dbReference type="Pfam" id="PF07155">
    <property type="entry name" value="ECF-ribofla_trS"/>
    <property type="match status" value="1"/>
</dbReference>
<dbReference type="EMBL" id="JACJJQ010000028">
    <property type="protein sequence ID" value="MBM6754398.1"/>
    <property type="molecule type" value="Genomic_DNA"/>
</dbReference>
<evidence type="ECO:0000313" key="4">
    <source>
        <dbReference type="EMBL" id="MBM6754398.1"/>
    </source>
</evidence>
<name>A0ABS2EPQ4_9LACO</name>